<evidence type="ECO:0000313" key="1">
    <source>
        <dbReference type="EMBL" id="EIT70484.1"/>
    </source>
</evidence>
<keyword evidence="2" id="KW-1185">Reference proteome</keyword>
<name>I7ZF31_9GAMM</name>
<evidence type="ECO:0008006" key="3">
    <source>
        <dbReference type="Google" id="ProtNLM"/>
    </source>
</evidence>
<dbReference type="Proteomes" id="UP000003704">
    <property type="component" value="Unassembled WGS sequence"/>
</dbReference>
<dbReference type="Gene3D" id="2.50.20.10">
    <property type="entry name" value="Lipoprotein localisation LolA/LolB/LppX"/>
    <property type="match status" value="1"/>
</dbReference>
<dbReference type="AlphaFoldDB" id="I7ZF31"/>
<dbReference type="Pfam" id="PF07044">
    <property type="entry name" value="DUF1329"/>
    <property type="match status" value="1"/>
</dbReference>
<proteinExistence type="predicted"/>
<reference evidence="1 2" key="1">
    <citation type="journal article" date="2012" name="J. Bacteriol.">
        <title>Genome Sequence of n-Alkane-Degrading Hydrocarboniphaga effusa Strain AP103T (ATCC BAA-332T).</title>
        <authorList>
            <person name="Chang H.K."/>
            <person name="Zylstra G.J."/>
            <person name="Chae J.C."/>
        </authorList>
    </citation>
    <scope>NUCLEOTIDE SEQUENCE [LARGE SCALE GENOMIC DNA]</scope>
    <source>
        <strain evidence="1 2">AP103</strain>
    </source>
</reference>
<dbReference type="STRING" id="1172194.WQQ_06210"/>
<dbReference type="CDD" id="cd16329">
    <property type="entry name" value="LolA_like"/>
    <property type="match status" value="1"/>
</dbReference>
<gene>
    <name evidence="1" type="ORF">WQQ_06210</name>
</gene>
<dbReference type="EMBL" id="AKGD01000001">
    <property type="protein sequence ID" value="EIT70484.1"/>
    <property type="molecule type" value="Genomic_DNA"/>
</dbReference>
<organism evidence="1 2">
    <name type="scientific">Hydrocarboniphaga effusa AP103</name>
    <dbReference type="NCBI Taxonomy" id="1172194"/>
    <lineage>
        <taxon>Bacteria</taxon>
        <taxon>Pseudomonadati</taxon>
        <taxon>Pseudomonadota</taxon>
        <taxon>Gammaproteobacteria</taxon>
        <taxon>Nevskiales</taxon>
        <taxon>Nevskiaceae</taxon>
        <taxon>Hydrocarboniphaga</taxon>
    </lineage>
</organism>
<protein>
    <recommendedName>
        <fullName evidence="3">DUF1329 domain-containing protein</fullName>
    </recommendedName>
</protein>
<evidence type="ECO:0000313" key="2">
    <source>
        <dbReference type="Proteomes" id="UP000003704"/>
    </source>
</evidence>
<comment type="caution">
    <text evidence="1">The sequence shown here is derived from an EMBL/GenBank/DDBJ whole genome shotgun (WGS) entry which is preliminary data.</text>
</comment>
<dbReference type="InterPro" id="IPR010752">
    <property type="entry name" value="DUF1329"/>
</dbReference>
<dbReference type="PATRIC" id="fig|1172194.4.peg.594"/>
<accession>I7ZF31</accession>
<sequence>MLSTGVLMPLSKAIADKGDIAAAYPAELLSIEAYTKGRIKTGDFITDSNVEAVKDLLEPIRYRQIVEQGRKLKVAATTTDVMKTSPWEYVEATLANAGKARFDARSNVVNADGKPWIGGNPFPDPKSGIELFAAQTLSWGRHDASFYAINVSEVDADGAVRFAYAGGWAELSPIGRVVMDPKPYWPGHENLLRYQSVFFTKPFTFRGTSFLSIWDYDHGTFPSLYTYVPEFRRVRQLPSDQRFEPLLPGSSLYLSDAWAAGDPLLTWGNYRIVGRGPFLAGMSNGWNAEHPNWEHKTHGGPKGNTFWDSTVELIPEAIIVEAEPVKFPRAPISKKHVWFDARNQVVVGMVTYDRQGKPYRSFDGAYSVYESGGKRVMDGKHPYWSWTHVTASNIQSGTVTRLEQVKQIEDHRSRANDPAIYSRYLTQSALQGLGTA</sequence>